<dbReference type="Gene3D" id="1.20.1600.10">
    <property type="entry name" value="Outer membrane efflux proteins (OEP)"/>
    <property type="match status" value="1"/>
</dbReference>
<sequence>MGNHYIHILKYTALLIYFVFFVQVDASNLDSPSGIDGKINELLKKHPEVSLKFLEAKEKEFRSKHADVYPDPKIGFAYRSYPYRSGFDTDRARPDTPSMTGKEYSIAQEIPFPGRLNLEKQILKNDSELDYWSGVWIQNEFIRTYFELILSVAAIERELNDLQNIEKQLYTKVKLESTQYVSEQFKLSNVLKTKNQIERIKDRVIEKTITLKELKQSLDFYSKYIGSNSITEEEIIAYLTKKESNIEQELSGDSLSKFPLIQYAEVNETKAIVESKKDEILHLPDFEVFVSYMQRRRKPFLLDSGPLNLAIMDNPEFAGDLWSAGVTVRVPVWSLSKVDELNQSNAIKVQRLQKEKEKERIRLKSEYQATIESWLGNKQRLDNFKNNLLPSFQKNIKSSLSSYSKGDSVLGESYDFIAESLEMQSQVHQIQFKRWSSVLKLLQLTNHLLPEGENHEG</sequence>
<evidence type="ECO:0000256" key="1">
    <source>
        <dbReference type="SAM" id="Coils"/>
    </source>
</evidence>
<dbReference type="EMBL" id="JAMQPV010000004">
    <property type="protein sequence ID" value="MCW7463751.1"/>
    <property type="molecule type" value="Genomic_DNA"/>
</dbReference>
<protein>
    <submittedName>
        <fullName evidence="2">TolC family protein</fullName>
    </submittedName>
</protein>
<gene>
    <name evidence="2" type="ORF">ND812_16745</name>
</gene>
<dbReference type="SUPFAM" id="SSF56954">
    <property type="entry name" value="Outer membrane efflux proteins (OEP)"/>
    <property type="match status" value="1"/>
</dbReference>
<keyword evidence="3" id="KW-1185">Reference proteome</keyword>
<name>A0ABT3M194_9LEPT</name>
<keyword evidence="1" id="KW-0175">Coiled coil</keyword>
<evidence type="ECO:0000313" key="3">
    <source>
        <dbReference type="Proteomes" id="UP001209737"/>
    </source>
</evidence>
<reference evidence="2 3" key="1">
    <citation type="submission" date="2022-06" db="EMBL/GenBank/DDBJ databases">
        <title>Leptospira isolates from biofilms formed at urban environments.</title>
        <authorList>
            <person name="Ribeiro P.S."/>
            <person name="Sousa T."/>
            <person name="Carvalho N."/>
            <person name="Aburjaile F."/>
            <person name="Neves F."/>
            <person name="Oliveira D."/>
            <person name="Blanco L."/>
            <person name="Lima J."/>
            <person name="Costa F."/>
            <person name="Brenig B."/>
            <person name="Soares S."/>
            <person name="Ramos R."/>
            <person name="Goes-Neto A."/>
            <person name="Matiuzzi M."/>
            <person name="Azevedo V."/>
            <person name="Ristow P."/>
        </authorList>
    </citation>
    <scope>NUCLEOTIDE SEQUENCE [LARGE SCALE GENOMIC DNA]</scope>
    <source>
        <strain evidence="2 3">VSF25</strain>
    </source>
</reference>
<feature type="coiled-coil region" evidence="1">
    <location>
        <begin position="338"/>
        <end position="369"/>
    </location>
</feature>
<evidence type="ECO:0000313" key="2">
    <source>
        <dbReference type="EMBL" id="MCW7463751.1"/>
    </source>
</evidence>
<proteinExistence type="predicted"/>
<dbReference type="RefSeq" id="WP_265376501.1">
    <property type="nucleotide sequence ID" value="NZ_JAMQPV010000004.1"/>
</dbReference>
<accession>A0ABT3M194</accession>
<dbReference type="Proteomes" id="UP001209737">
    <property type="component" value="Unassembled WGS sequence"/>
</dbReference>
<organism evidence="2 3">
    <name type="scientific">Leptospira limi</name>
    <dbReference type="NCBI Taxonomy" id="2950023"/>
    <lineage>
        <taxon>Bacteria</taxon>
        <taxon>Pseudomonadati</taxon>
        <taxon>Spirochaetota</taxon>
        <taxon>Spirochaetia</taxon>
        <taxon>Leptospirales</taxon>
        <taxon>Leptospiraceae</taxon>
        <taxon>Leptospira</taxon>
    </lineage>
</organism>
<comment type="caution">
    <text evidence="2">The sequence shown here is derived from an EMBL/GenBank/DDBJ whole genome shotgun (WGS) entry which is preliminary data.</text>
</comment>